<dbReference type="KEGG" id="sage:EN72_02065"/>
<dbReference type="InterPro" id="IPR051600">
    <property type="entry name" value="Beta-PGM-like"/>
</dbReference>
<dbReference type="InterPro" id="IPR023198">
    <property type="entry name" value="PGP-like_dom2"/>
</dbReference>
<evidence type="ECO:0000313" key="6">
    <source>
        <dbReference type="EMBL" id="KLJ28084.1"/>
    </source>
</evidence>
<dbReference type="GO" id="GO:0046872">
    <property type="term" value="F:metal ion binding"/>
    <property type="evidence" value="ECO:0007669"/>
    <property type="project" value="UniProtKB-KW"/>
</dbReference>
<evidence type="ECO:0000256" key="5">
    <source>
        <dbReference type="ARBA" id="ARBA00023277"/>
    </source>
</evidence>
<comment type="cofactor">
    <cofactor evidence="1">
        <name>Mg(2+)</name>
        <dbReference type="ChEBI" id="CHEBI:18420"/>
    </cofactor>
</comment>
<accession>A0A076YYV0</accession>
<evidence type="ECO:0000256" key="1">
    <source>
        <dbReference type="ARBA" id="ARBA00001946"/>
    </source>
</evidence>
<evidence type="ECO:0000256" key="4">
    <source>
        <dbReference type="ARBA" id="ARBA00022842"/>
    </source>
</evidence>
<proteinExistence type="inferred from homology"/>
<keyword evidence="7" id="KW-0378">Hydrolase</keyword>
<gene>
    <name evidence="7" type="ORF">AX245_03055</name>
    <name evidence="6" type="ORF">WA45_09470</name>
</gene>
<dbReference type="SFLD" id="SFLDG01129">
    <property type="entry name" value="C1.5:_HAD__Beta-PGM__Phosphata"/>
    <property type="match status" value="1"/>
</dbReference>
<reference evidence="7 9" key="2">
    <citation type="journal article" date="2016" name="Sci. Rep.">
        <title>Serotype IV Streptococcus agalactiae ST-452 has arisen from large genomic recombination events between CC23 and the hypervirulent CC17 lineages.</title>
        <authorList>
            <person name="Campisi E."/>
            <person name="Rinaudo C.D."/>
            <person name="Donati C."/>
            <person name="Barucco M."/>
            <person name="Torricelli G."/>
            <person name="Edwards M.S."/>
            <person name="Baker C.J."/>
            <person name="Margarit I."/>
            <person name="Rosini R."/>
        </authorList>
    </citation>
    <scope>NUCLEOTIDE SEQUENCE [LARGE SCALE GENOMIC DNA]</scope>
    <source>
        <strain evidence="7 9">CZ-PW-140</strain>
    </source>
</reference>
<dbReference type="NCBIfam" id="TIGR01509">
    <property type="entry name" value="HAD-SF-IA-v3"/>
    <property type="match status" value="1"/>
</dbReference>
<keyword evidence="4" id="KW-0460">Magnesium</keyword>
<dbReference type="PRINTS" id="PR00413">
    <property type="entry name" value="HADHALOGNASE"/>
</dbReference>
<dbReference type="AlphaFoldDB" id="A0A076YYV0"/>
<dbReference type="GO" id="GO:0016787">
    <property type="term" value="F:hydrolase activity"/>
    <property type="evidence" value="ECO:0007669"/>
    <property type="project" value="UniProtKB-KW"/>
</dbReference>
<dbReference type="Proteomes" id="UP000093122">
    <property type="component" value="Unassembled WGS sequence"/>
</dbReference>
<protein>
    <submittedName>
        <fullName evidence="7">HAD family hydrolase</fullName>
    </submittedName>
</protein>
<dbReference type="PANTHER" id="PTHR46193">
    <property type="entry name" value="6-PHOSPHOGLUCONATE PHOSPHATASE"/>
    <property type="match status" value="1"/>
</dbReference>
<evidence type="ECO:0000313" key="8">
    <source>
        <dbReference type="Proteomes" id="UP000035174"/>
    </source>
</evidence>
<dbReference type="EMBL" id="MAWT01000042">
    <property type="protein sequence ID" value="OCM70817.1"/>
    <property type="molecule type" value="Genomic_DNA"/>
</dbReference>
<dbReference type="Pfam" id="PF13419">
    <property type="entry name" value="HAD_2"/>
    <property type="match status" value="1"/>
</dbReference>
<dbReference type="EMBL" id="LCVB01000033">
    <property type="protein sequence ID" value="KLJ28084.1"/>
    <property type="molecule type" value="Genomic_DNA"/>
</dbReference>
<dbReference type="InterPro" id="IPR023214">
    <property type="entry name" value="HAD_sf"/>
</dbReference>
<evidence type="ECO:0000256" key="3">
    <source>
        <dbReference type="ARBA" id="ARBA00022723"/>
    </source>
</evidence>
<dbReference type="OMA" id="FRQHYAD"/>
<dbReference type="Proteomes" id="UP000035174">
    <property type="component" value="Unassembled WGS sequence"/>
</dbReference>
<dbReference type="SFLD" id="SFLDS00003">
    <property type="entry name" value="Haloacid_Dehalogenase"/>
    <property type="match status" value="1"/>
</dbReference>
<dbReference type="InterPro" id="IPR006439">
    <property type="entry name" value="HAD-SF_hydro_IA"/>
</dbReference>
<organism evidence="7 9">
    <name type="scientific">Streptococcus agalactiae</name>
    <dbReference type="NCBI Taxonomy" id="1311"/>
    <lineage>
        <taxon>Bacteria</taxon>
        <taxon>Bacillati</taxon>
        <taxon>Bacillota</taxon>
        <taxon>Bacilli</taxon>
        <taxon>Lactobacillales</taxon>
        <taxon>Streptococcaceae</taxon>
        <taxon>Streptococcus</taxon>
    </lineage>
</organism>
<dbReference type="Gene3D" id="1.10.150.240">
    <property type="entry name" value="Putative phosphatase, domain 2"/>
    <property type="match status" value="1"/>
</dbReference>
<evidence type="ECO:0000256" key="2">
    <source>
        <dbReference type="ARBA" id="ARBA00006171"/>
    </source>
</evidence>
<sequence length="216" mass="25121">MCKYKAIIFDMDGVLFDTELFYYKRRERFLKQHGITIDHLPMNFFIGGNMKQVWKSVLGDQYDTWDIDKLQQDYSRYKEDNPLPYKDLIFQDCKRVIEKLHHKGYLLGLASSSTRHDIMLALESFNLDTYFKVILSGEEFSESKPNPAIYNRAAELLDIPKQQILIVEDSEKGITAGIAAGIDVWAIEDKYFGMNQSQANVLVSDLSQFFVKLDNY</sequence>
<dbReference type="PANTHER" id="PTHR46193:SF18">
    <property type="entry name" value="HEXITOL PHOSPHATASE B"/>
    <property type="match status" value="1"/>
</dbReference>
<comment type="similarity">
    <text evidence="2">Belongs to the HAD-like hydrolase superfamily. CbbY/CbbZ/Gph/YieH family.</text>
</comment>
<dbReference type="InterPro" id="IPR036412">
    <property type="entry name" value="HAD-like_sf"/>
</dbReference>
<dbReference type="NCBIfam" id="TIGR01549">
    <property type="entry name" value="HAD-SF-IA-v1"/>
    <property type="match status" value="1"/>
</dbReference>
<dbReference type="RefSeq" id="WP_000335411.1">
    <property type="nucleotide sequence ID" value="NZ_AP018935.1"/>
</dbReference>
<keyword evidence="3" id="KW-0479">Metal-binding</keyword>
<name>A0A076YYV0_STRAG</name>
<dbReference type="SFLD" id="SFLDG01135">
    <property type="entry name" value="C1.5.6:_HAD__Beta-PGM__Phospha"/>
    <property type="match status" value="1"/>
</dbReference>
<keyword evidence="5" id="KW-0119">Carbohydrate metabolism</keyword>
<evidence type="ECO:0000313" key="9">
    <source>
        <dbReference type="Proteomes" id="UP000093122"/>
    </source>
</evidence>
<comment type="caution">
    <text evidence="7">The sequence shown here is derived from an EMBL/GenBank/DDBJ whole genome shotgun (WGS) entry which is preliminary data.</text>
</comment>
<evidence type="ECO:0000313" key="7">
    <source>
        <dbReference type="EMBL" id="OCM70817.1"/>
    </source>
</evidence>
<dbReference type="SUPFAM" id="SSF56784">
    <property type="entry name" value="HAD-like"/>
    <property type="match status" value="1"/>
</dbReference>
<dbReference type="InterPro" id="IPR041492">
    <property type="entry name" value="HAD_2"/>
</dbReference>
<dbReference type="Gene3D" id="3.40.50.1000">
    <property type="entry name" value="HAD superfamily/HAD-like"/>
    <property type="match status" value="1"/>
</dbReference>
<reference evidence="6 8" key="1">
    <citation type="journal article" date="2015" name="PLoS ONE">
        <title>Genomic analysis reveals the molecular basis for capsule loss in the group B streptococcus population.</title>
        <authorList>
            <consortium name="DEVANI Consortium"/>
            <person name="Rosini R."/>
            <person name="Campisi E."/>
            <person name="De Chiara M."/>
            <person name="Tettelin H."/>
            <person name="Rinaudo D."/>
            <person name="Toniolo C."/>
            <person name="Metruccio M."/>
            <person name="Guidotti S."/>
            <person name="Sorensen U.B."/>
            <person name="Kilian M."/>
            <person name="Ramirez M."/>
            <person name="Janulczyk R."/>
            <person name="Donati C."/>
            <person name="Grandi G."/>
            <person name="Margarit I."/>
        </authorList>
    </citation>
    <scope>NUCLEOTIDE SEQUENCE [LARGE SCALE GENOMIC DNA]</scope>
    <source>
        <strain evidence="6 8">ES-PW-063</strain>
    </source>
</reference>